<dbReference type="Gramene" id="ONK69394">
    <property type="protein sequence ID" value="ONK69394"/>
    <property type="gene ID" value="A4U43_C05F22400"/>
</dbReference>
<gene>
    <name evidence="7" type="ORF">A4U43_C05F22400</name>
</gene>
<evidence type="ECO:0000256" key="1">
    <source>
        <dbReference type="ARBA" id="ARBA00022723"/>
    </source>
</evidence>
<dbReference type="InterPro" id="IPR013083">
    <property type="entry name" value="Znf_RING/FYVE/PHD"/>
</dbReference>
<feature type="domain" description="PHD-type" evidence="6">
    <location>
        <begin position="82"/>
        <end position="131"/>
    </location>
</feature>
<dbReference type="EMBL" id="CM007385">
    <property type="protein sequence ID" value="ONK69394.1"/>
    <property type="molecule type" value="Genomic_DNA"/>
</dbReference>
<dbReference type="Proteomes" id="UP000243459">
    <property type="component" value="Chromosome 5"/>
</dbReference>
<organism evidence="7 8">
    <name type="scientific">Asparagus officinalis</name>
    <name type="common">Garden asparagus</name>
    <dbReference type="NCBI Taxonomy" id="4686"/>
    <lineage>
        <taxon>Eukaryota</taxon>
        <taxon>Viridiplantae</taxon>
        <taxon>Streptophyta</taxon>
        <taxon>Embryophyta</taxon>
        <taxon>Tracheophyta</taxon>
        <taxon>Spermatophyta</taxon>
        <taxon>Magnoliopsida</taxon>
        <taxon>Liliopsida</taxon>
        <taxon>Asparagales</taxon>
        <taxon>Asparagaceae</taxon>
        <taxon>Asparagoideae</taxon>
        <taxon>Asparagus</taxon>
    </lineage>
</organism>
<dbReference type="InterPro" id="IPR019787">
    <property type="entry name" value="Znf_PHD-finger"/>
</dbReference>
<protein>
    <recommendedName>
        <fullName evidence="6">PHD-type domain-containing protein</fullName>
    </recommendedName>
</protein>
<feature type="region of interest" description="Disordered" evidence="5">
    <location>
        <begin position="163"/>
        <end position="215"/>
    </location>
</feature>
<dbReference type="Gene3D" id="3.30.40.10">
    <property type="entry name" value="Zinc/RING finger domain, C3HC4 (zinc finger)"/>
    <property type="match status" value="1"/>
</dbReference>
<keyword evidence="1" id="KW-0479">Metal-binding</keyword>
<dbReference type="OMA" id="NTERGSC"/>
<proteinExistence type="predicted"/>
<keyword evidence="2 4" id="KW-0863">Zinc-finger</keyword>
<dbReference type="PANTHER" id="PTHR47177">
    <property type="entry name" value="F18C1.6 PROTEIN"/>
    <property type="match status" value="1"/>
</dbReference>
<evidence type="ECO:0000256" key="3">
    <source>
        <dbReference type="ARBA" id="ARBA00022833"/>
    </source>
</evidence>
<name>A0A5P1EUB1_ASPOF</name>
<dbReference type="InterPro" id="IPR001965">
    <property type="entry name" value="Znf_PHD"/>
</dbReference>
<feature type="region of interest" description="Disordered" evidence="5">
    <location>
        <begin position="443"/>
        <end position="467"/>
    </location>
</feature>
<keyword evidence="8" id="KW-1185">Reference proteome</keyword>
<keyword evidence="3" id="KW-0862">Zinc</keyword>
<evidence type="ECO:0000259" key="6">
    <source>
        <dbReference type="PROSITE" id="PS50016"/>
    </source>
</evidence>
<reference evidence="8" key="1">
    <citation type="journal article" date="2017" name="Nat. Commun.">
        <title>The asparagus genome sheds light on the origin and evolution of a young Y chromosome.</title>
        <authorList>
            <person name="Harkess A."/>
            <person name="Zhou J."/>
            <person name="Xu C."/>
            <person name="Bowers J.E."/>
            <person name="Van der Hulst R."/>
            <person name="Ayyampalayam S."/>
            <person name="Mercati F."/>
            <person name="Riccardi P."/>
            <person name="McKain M.R."/>
            <person name="Kakrana A."/>
            <person name="Tang H."/>
            <person name="Ray J."/>
            <person name="Groenendijk J."/>
            <person name="Arikit S."/>
            <person name="Mathioni S.M."/>
            <person name="Nakano M."/>
            <person name="Shan H."/>
            <person name="Telgmann-Rauber A."/>
            <person name="Kanno A."/>
            <person name="Yue Z."/>
            <person name="Chen H."/>
            <person name="Li W."/>
            <person name="Chen Y."/>
            <person name="Xu X."/>
            <person name="Zhang Y."/>
            <person name="Luo S."/>
            <person name="Chen H."/>
            <person name="Gao J."/>
            <person name="Mao Z."/>
            <person name="Pires J.C."/>
            <person name="Luo M."/>
            <person name="Kudrna D."/>
            <person name="Wing R.A."/>
            <person name="Meyers B.C."/>
            <person name="Yi K."/>
            <person name="Kong H."/>
            <person name="Lavrijsen P."/>
            <person name="Sunseri F."/>
            <person name="Falavigna A."/>
            <person name="Ye Y."/>
            <person name="Leebens-Mack J.H."/>
            <person name="Chen G."/>
        </authorList>
    </citation>
    <scope>NUCLEOTIDE SEQUENCE [LARGE SCALE GENOMIC DNA]</scope>
    <source>
        <strain evidence="8">cv. DH0086</strain>
    </source>
</reference>
<feature type="compositionally biased region" description="Low complexity" evidence="5">
    <location>
        <begin position="191"/>
        <end position="202"/>
    </location>
</feature>
<evidence type="ECO:0000313" key="8">
    <source>
        <dbReference type="Proteomes" id="UP000243459"/>
    </source>
</evidence>
<dbReference type="SUPFAM" id="SSF57903">
    <property type="entry name" value="FYVE/PHD zinc finger"/>
    <property type="match status" value="1"/>
</dbReference>
<dbReference type="GO" id="GO:0008270">
    <property type="term" value="F:zinc ion binding"/>
    <property type="evidence" value="ECO:0007669"/>
    <property type="project" value="UniProtKB-KW"/>
</dbReference>
<evidence type="ECO:0000256" key="4">
    <source>
        <dbReference type="PROSITE-ProRule" id="PRU00146"/>
    </source>
</evidence>
<dbReference type="SMART" id="SM00249">
    <property type="entry name" value="PHD"/>
    <property type="match status" value="1"/>
</dbReference>
<dbReference type="PANTHER" id="PTHR47177:SF4">
    <property type="entry name" value="OS06G0283200 PROTEIN"/>
    <property type="match status" value="1"/>
</dbReference>
<accession>A0A5P1EUB1</accession>
<dbReference type="Pfam" id="PF00628">
    <property type="entry name" value="PHD"/>
    <property type="match status" value="1"/>
</dbReference>
<feature type="compositionally biased region" description="Polar residues" evidence="5">
    <location>
        <begin position="167"/>
        <end position="190"/>
    </location>
</feature>
<dbReference type="InterPro" id="IPR011011">
    <property type="entry name" value="Znf_FYVE_PHD"/>
</dbReference>
<evidence type="ECO:0000256" key="5">
    <source>
        <dbReference type="SAM" id="MobiDB-lite"/>
    </source>
</evidence>
<sequence length="629" mass="69530">MSVARSAGRSTAAITDSASCASWSGPGSRPRWPRCGKQRFQINTAAVPGIFSRERVVDVPERNQVYNYLGNASTTVSDPYSNIICSECQTAANEELLLLCDLCDSASHTYCVGLGATIPEGDWYCRECAKIRDEHARNQSDSDGCNQDSYDILRAIRAPRTPLELSQIPSQASQIPIRPSQTSAESSHTPSQASQMQAQSSQLPARSPQRPVQSSQTPISIFEIVADAVVSNSSQGFTSEVVVEHQTTQRASRGEQHVRTLRQCRNLQVHIRKIRENWNAFRSGSLTFSLSFSNNSSRDHNSRRKNRVNIGMSSEPDSISSVGKEHSVDVSSSSNVSHNTGFKDVSKAWKMMEIAKSMEGTGKRTVLNHSSPVCAKRNSISKDTINHNTSSFVSKHPNGLNGCTALFVDKQHKCLGHQKSCIEKEMGIMEHFNGWAIGVTQDSKESSHHKISRVSSQEGPSCQKKPTPLQNVLNCPSSASCAPSVQSSLPTNNPVSVVNSHDKKRSEVRSADKNYIRRDNMKCSAKVEIQYLVKLNLKLQSKDYRLDAETFKEVARVATHTILAACGLEHSKSSAKIISMPKCKHTEQLRELRKCKLMPDSCRECFYSYVKDVVSSIFLEKIGSKKRPC</sequence>
<evidence type="ECO:0000313" key="7">
    <source>
        <dbReference type="EMBL" id="ONK69394.1"/>
    </source>
</evidence>
<dbReference type="AlphaFoldDB" id="A0A5P1EUB1"/>
<evidence type="ECO:0000256" key="2">
    <source>
        <dbReference type="ARBA" id="ARBA00022771"/>
    </source>
</evidence>
<dbReference type="PROSITE" id="PS50016">
    <property type="entry name" value="ZF_PHD_2"/>
    <property type="match status" value="1"/>
</dbReference>